<reference evidence="1 2" key="1">
    <citation type="submission" date="2019-04" db="EMBL/GenBank/DDBJ databases">
        <title>Herbidospora sp. NEAU-GS14.nov., a novel actinomycete isolated from soil.</title>
        <authorList>
            <person name="Han L."/>
        </authorList>
    </citation>
    <scope>NUCLEOTIDE SEQUENCE [LARGE SCALE GENOMIC DNA]</scope>
    <source>
        <strain evidence="1 2">NEAU-GS14</strain>
    </source>
</reference>
<evidence type="ECO:0000313" key="2">
    <source>
        <dbReference type="Proteomes" id="UP000308705"/>
    </source>
</evidence>
<gene>
    <name evidence="1" type="ORF">FDA94_35355</name>
</gene>
<keyword evidence="2" id="KW-1185">Reference proteome</keyword>
<dbReference type="OrthoDB" id="3533384at2"/>
<name>A0A4U3LX54_9ACTN</name>
<dbReference type="EMBL" id="SZQA01000055">
    <property type="protein sequence ID" value="TKK80751.1"/>
    <property type="molecule type" value="Genomic_DNA"/>
</dbReference>
<dbReference type="RefSeq" id="WP_137251392.1">
    <property type="nucleotide sequence ID" value="NZ_SZQA01000055.1"/>
</dbReference>
<dbReference type="AlphaFoldDB" id="A0A4U3LX54"/>
<proteinExistence type="predicted"/>
<accession>A0A4U3LX54</accession>
<sequence length="145" mass="14748">MAVKTGKISVPKGLTAALLAATVEAEVLDNDGNQPEEVIKAGTDLRVRVRWTLSGVLATMIGGSFRAEARFDGVGAIPDFSTAAPDQPTQPLPAGGVHVVDVLVPAAAFAGDAYNVSAVLTYIDGLGVAGPIKGIVDLDQIALSP</sequence>
<organism evidence="1 2">
    <name type="scientific">Herbidospora galbida</name>
    <dbReference type="NCBI Taxonomy" id="2575442"/>
    <lineage>
        <taxon>Bacteria</taxon>
        <taxon>Bacillati</taxon>
        <taxon>Actinomycetota</taxon>
        <taxon>Actinomycetes</taxon>
        <taxon>Streptosporangiales</taxon>
        <taxon>Streptosporangiaceae</taxon>
        <taxon>Herbidospora</taxon>
    </lineage>
</organism>
<dbReference type="Proteomes" id="UP000308705">
    <property type="component" value="Unassembled WGS sequence"/>
</dbReference>
<protein>
    <submittedName>
        <fullName evidence="1">Uncharacterized protein</fullName>
    </submittedName>
</protein>
<evidence type="ECO:0000313" key="1">
    <source>
        <dbReference type="EMBL" id="TKK80751.1"/>
    </source>
</evidence>
<comment type="caution">
    <text evidence="1">The sequence shown here is derived from an EMBL/GenBank/DDBJ whole genome shotgun (WGS) entry which is preliminary data.</text>
</comment>